<name>A0AAV7TN90_PLEWA</name>
<gene>
    <name evidence="2" type="ORF">NDU88_003317</name>
</gene>
<dbReference type="EMBL" id="JANPWB010000006">
    <property type="protein sequence ID" value="KAJ1178068.1"/>
    <property type="molecule type" value="Genomic_DNA"/>
</dbReference>
<evidence type="ECO:0000313" key="3">
    <source>
        <dbReference type="Proteomes" id="UP001066276"/>
    </source>
</evidence>
<accession>A0AAV7TN90</accession>
<sequence length="160" mass="18184">MGSRSTSRLFPAWLAKVVAGRLTGLVDKNLLRNRIEKNQEKMKNRYDRRKSTKEHQPGDLVRIKLQTFVKKGDACYGSPVTVKKVCGNAVMVEGGQWWNAGKVVKVKYVGGNGVERGGRSLPERVDLEHKASDVIKVGPHILRKSDREKRVPLKPMEWHW</sequence>
<comment type="caution">
    <text evidence="2">The sequence shown here is derived from an EMBL/GenBank/DDBJ whole genome shotgun (WGS) entry which is preliminary data.</text>
</comment>
<evidence type="ECO:0000313" key="2">
    <source>
        <dbReference type="EMBL" id="KAJ1178068.1"/>
    </source>
</evidence>
<keyword evidence="3" id="KW-1185">Reference proteome</keyword>
<evidence type="ECO:0000256" key="1">
    <source>
        <dbReference type="SAM" id="MobiDB-lite"/>
    </source>
</evidence>
<proteinExistence type="predicted"/>
<protein>
    <submittedName>
        <fullName evidence="2">Uncharacterized protein</fullName>
    </submittedName>
</protein>
<organism evidence="2 3">
    <name type="scientific">Pleurodeles waltl</name>
    <name type="common">Iberian ribbed newt</name>
    <dbReference type="NCBI Taxonomy" id="8319"/>
    <lineage>
        <taxon>Eukaryota</taxon>
        <taxon>Metazoa</taxon>
        <taxon>Chordata</taxon>
        <taxon>Craniata</taxon>
        <taxon>Vertebrata</taxon>
        <taxon>Euteleostomi</taxon>
        <taxon>Amphibia</taxon>
        <taxon>Batrachia</taxon>
        <taxon>Caudata</taxon>
        <taxon>Salamandroidea</taxon>
        <taxon>Salamandridae</taxon>
        <taxon>Pleurodelinae</taxon>
        <taxon>Pleurodeles</taxon>
    </lineage>
</organism>
<feature type="region of interest" description="Disordered" evidence="1">
    <location>
        <begin position="37"/>
        <end position="57"/>
    </location>
</feature>
<dbReference type="Proteomes" id="UP001066276">
    <property type="component" value="Chromosome 3_2"/>
</dbReference>
<reference evidence="2" key="1">
    <citation type="journal article" date="2022" name="bioRxiv">
        <title>Sequencing and chromosome-scale assembly of the giantPleurodeles waltlgenome.</title>
        <authorList>
            <person name="Brown T."/>
            <person name="Elewa A."/>
            <person name="Iarovenko S."/>
            <person name="Subramanian E."/>
            <person name="Araus A.J."/>
            <person name="Petzold A."/>
            <person name="Susuki M."/>
            <person name="Suzuki K.-i.T."/>
            <person name="Hayashi T."/>
            <person name="Toyoda A."/>
            <person name="Oliveira C."/>
            <person name="Osipova E."/>
            <person name="Leigh N.D."/>
            <person name="Simon A."/>
            <person name="Yun M.H."/>
        </authorList>
    </citation>
    <scope>NUCLEOTIDE SEQUENCE</scope>
    <source>
        <strain evidence="2">20211129_DDA</strain>
        <tissue evidence="2">Liver</tissue>
    </source>
</reference>
<dbReference type="AlphaFoldDB" id="A0AAV7TN90"/>